<evidence type="ECO:0000313" key="3">
    <source>
        <dbReference type="EMBL" id="ABA89973.1"/>
    </source>
</evidence>
<reference evidence="3 4" key="2">
    <citation type="journal article" date="2012" name="BMC Genomics">
        <title>The genome of Pelobacter carbinolicus reveals surprising metabolic capabilities and physiological features.</title>
        <authorList>
            <person name="Aklujkar M."/>
            <person name="Haveman S.A."/>
            <person name="Didonato R.Jr."/>
            <person name="Chertkov O."/>
            <person name="Han C.S."/>
            <person name="Land M.L."/>
            <person name="Brown P."/>
            <person name="Lovley D.R."/>
        </authorList>
    </citation>
    <scope>NUCLEOTIDE SEQUENCE [LARGE SCALE GENOMIC DNA]</scope>
    <source>
        <strain evidence="4">DSM 2380 / NBRC 103641 / GraBd1</strain>
    </source>
</reference>
<proteinExistence type="predicted"/>
<dbReference type="OrthoDB" id="5387774at2"/>
<evidence type="ECO:0000256" key="2">
    <source>
        <dbReference type="SAM" id="Phobius"/>
    </source>
</evidence>
<feature type="transmembrane region" description="Helical" evidence="2">
    <location>
        <begin position="15"/>
        <end position="33"/>
    </location>
</feature>
<keyword evidence="2" id="KW-0812">Transmembrane</keyword>
<protein>
    <submittedName>
        <fullName evidence="3">Uncharacterized protein</fullName>
    </submittedName>
</protein>
<name>Q3A0Y4_SYNC1</name>
<feature type="compositionally biased region" description="Acidic residues" evidence="1">
    <location>
        <begin position="265"/>
        <end position="282"/>
    </location>
</feature>
<gene>
    <name evidence="3" type="ordered locus">Pcar_2738</name>
</gene>
<dbReference type="HOGENOM" id="CLU_634388_0_0_7"/>
<dbReference type="Proteomes" id="UP000002534">
    <property type="component" value="Chromosome"/>
</dbReference>
<reference evidence="4" key="1">
    <citation type="submission" date="2005-10" db="EMBL/GenBank/DDBJ databases">
        <title>Complete sequence of Pelobacter carbinolicus DSM 2380.</title>
        <authorList>
            <person name="Copeland A."/>
            <person name="Lucas S."/>
            <person name="Lapidus A."/>
            <person name="Barry K."/>
            <person name="Detter J.C."/>
            <person name="Glavina T."/>
            <person name="Hammon N."/>
            <person name="Israni S."/>
            <person name="Pitluck S."/>
            <person name="Chertkov O."/>
            <person name="Schmutz J."/>
            <person name="Larimer F."/>
            <person name="Land M."/>
            <person name="Kyrpides N."/>
            <person name="Ivanova N."/>
            <person name="Richardson P."/>
        </authorList>
    </citation>
    <scope>NUCLEOTIDE SEQUENCE [LARGE SCALE GENOMIC DNA]</scope>
    <source>
        <strain evidence="4">DSM 2380 / NBRC 103641 / GraBd1</strain>
    </source>
</reference>
<dbReference type="KEGG" id="pca:Pcar_2738"/>
<sequence>MMIPQDILNVLSGPQGWSIIVGCILVLLLVLVYRRIGKLATNTQRDFSELREAMDILGARLDAARQMVEVQPTPVSEEVFAADDMALEPESSVSDAAVVPASVTADVDTGLKESEVEAASEPEEPLVTDLADAADSEPEPAFESFAFATPESSDDVFEAIGDDLPPDALDGAGEVVDDELPGVDETQAGLDDESFGFEVPVPDDTAQTEDDGFPMQDEDSWLAEQSQDAADMPEDSGDFLFGGGDAVAEPPTDADEHAEETVVPEMEEQGGAEQPAESETEPVADAFQFSAPDTTEEPETALSDGDEGQDFEATATNEQSRDIFPPAATDEPEVAEAPQDEVFADSSDTVHPPSVGPLEASSEVPPQPVEAAATPPSPSPSIPGLEPLPGNPDKPDVGVARCRECGRKIAYPKRLSGKRMRCPACRSAAVLP</sequence>
<dbReference type="STRING" id="338963.Pcar_2738"/>
<dbReference type="AlphaFoldDB" id="Q3A0Y4"/>
<accession>Q3A0Y4</accession>
<keyword evidence="4" id="KW-1185">Reference proteome</keyword>
<feature type="compositionally biased region" description="Acidic residues" evidence="1">
    <location>
        <begin position="294"/>
        <end position="310"/>
    </location>
</feature>
<evidence type="ECO:0000313" key="4">
    <source>
        <dbReference type="Proteomes" id="UP000002534"/>
    </source>
</evidence>
<dbReference type="EMBL" id="CP000142">
    <property type="protein sequence ID" value="ABA89973.1"/>
    <property type="molecule type" value="Genomic_DNA"/>
</dbReference>
<organism evidence="3 4">
    <name type="scientific">Syntrophotalea carbinolica (strain DSM 2380 / NBRC 103641 / GraBd1)</name>
    <name type="common">Pelobacter carbinolicus</name>
    <dbReference type="NCBI Taxonomy" id="338963"/>
    <lineage>
        <taxon>Bacteria</taxon>
        <taxon>Pseudomonadati</taxon>
        <taxon>Thermodesulfobacteriota</taxon>
        <taxon>Desulfuromonadia</taxon>
        <taxon>Desulfuromonadales</taxon>
        <taxon>Syntrophotaleaceae</taxon>
        <taxon>Syntrophotalea</taxon>
    </lineage>
</organism>
<feature type="region of interest" description="Disordered" evidence="1">
    <location>
        <begin position="164"/>
        <end position="397"/>
    </location>
</feature>
<keyword evidence="2" id="KW-0472">Membrane</keyword>
<evidence type="ECO:0000256" key="1">
    <source>
        <dbReference type="SAM" id="MobiDB-lite"/>
    </source>
</evidence>
<keyword evidence="2" id="KW-1133">Transmembrane helix</keyword>
<feature type="compositionally biased region" description="Acidic residues" evidence="1">
    <location>
        <begin position="206"/>
        <end position="221"/>
    </location>
</feature>
<feature type="compositionally biased region" description="Acidic residues" evidence="1">
    <location>
        <begin position="330"/>
        <end position="343"/>
    </location>
</feature>
<dbReference type="RefSeq" id="WP_011342517.1">
    <property type="nucleotide sequence ID" value="NC_007498.2"/>
</dbReference>